<organism evidence="5 6">
    <name type="scientific">Massilia cavernae</name>
    <dbReference type="NCBI Taxonomy" id="2320864"/>
    <lineage>
        <taxon>Bacteria</taxon>
        <taxon>Pseudomonadati</taxon>
        <taxon>Pseudomonadota</taxon>
        <taxon>Betaproteobacteria</taxon>
        <taxon>Burkholderiales</taxon>
        <taxon>Oxalobacteraceae</taxon>
        <taxon>Telluria group</taxon>
        <taxon>Massilia</taxon>
    </lineage>
</organism>
<dbReference type="InterPro" id="IPR050627">
    <property type="entry name" value="Nitroreductase/BluB"/>
</dbReference>
<dbReference type="AlphaFoldDB" id="A0A418X707"/>
<keyword evidence="1" id="KW-0285">Flavoprotein</keyword>
<reference evidence="5 6" key="1">
    <citation type="submission" date="2018-09" db="EMBL/GenBank/DDBJ databases">
        <authorList>
            <person name="Zhu H."/>
        </authorList>
    </citation>
    <scope>NUCLEOTIDE SEQUENCE [LARGE SCALE GENOMIC DNA]</scope>
    <source>
        <strain evidence="5 6">K1S02-61</strain>
    </source>
</reference>
<evidence type="ECO:0000256" key="1">
    <source>
        <dbReference type="ARBA" id="ARBA00022630"/>
    </source>
</evidence>
<accession>A0A418X707</accession>
<dbReference type="InterPro" id="IPR000415">
    <property type="entry name" value="Nitroreductase-like"/>
</dbReference>
<dbReference type="PANTHER" id="PTHR23026:SF90">
    <property type="entry name" value="IODOTYROSINE DEIODINASE 1"/>
    <property type="match status" value="1"/>
</dbReference>
<dbReference type="InterPro" id="IPR029479">
    <property type="entry name" value="Nitroreductase"/>
</dbReference>
<dbReference type="Pfam" id="PF00881">
    <property type="entry name" value="Nitroreductase"/>
    <property type="match status" value="1"/>
</dbReference>
<dbReference type="PANTHER" id="PTHR23026">
    <property type="entry name" value="NADPH NITROREDUCTASE"/>
    <property type="match status" value="1"/>
</dbReference>
<dbReference type="SUPFAM" id="SSF55469">
    <property type="entry name" value="FMN-dependent nitroreductase-like"/>
    <property type="match status" value="1"/>
</dbReference>
<dbReference type="OrthoDB" id="9773807at2"/>
<proteinExistence type="predicted"/>
<keyword evidence="2" id="KW-0288">FMN</keyword>
<comment type="caution">
    <text evidence="5">The sequence shown here is derived from an EMBL/GenBank/DDBJ whole genome shotgun (WGS) entry which is preliminary data.</text>
</comment>
<keyword evidence="3" id="KW-0560">Oxidoreductase</keyword>
<sequence>MKASEALASRRSVRAFLERPVDQALIRRVIAQAARSPSGGNLQPWHIYALTGAPLAELKRTMDLRTAGLAGAESTEYDIYPKQLGSPYRERRFAVGEALYASMGIQRDDREARLRWFSRNFRFFDAPMALFCFVDRAMGPPQWSDLGMYLQSLMLLLREEGIDSCPQECWALYPRTIAGLVGAPGELMLFTGMAIGYADLEHPVNRFPSERAPSNEFATFLGFDAGSDNRTAQAATTGDKP</sequence>
<dbReference type="CDD" id="cd02136">
    <property type="entry name" value="PnbA_NfnB-like"/>
    <property type="match status" value="1"/>
</dbReference>
<keyword evidence="6" id="KW-1185">Reference proteome</keyword>
<gene>
    <name evidence="5" type="ORF">D3872_24715</name>
</gene>
<evidence type="ECO:0000313" key="6">
    <source>
        <dbReference type="Proteomes" id="UP000284006"/>
    </source>
</evidence>
<dbReference type="RefSeq" id="WP_119813251.1">
    <property type="nucleotide sequence ID" value="NZ_QYUP01000198.1"/>
</dbReference>
<name>A0A418X707_9BURK</name>
<dbReference type="EMBL" id="QYUP01000198">
    <property type="protein sequence ID" value="RJG08276.1"/>
    <property type="molecule type" value="Genomic_DNA"/>
</dbReference>
<evidence type="ECO:0000256" key="2">
    <source>
        <dbReference type="ARBA" id="ARBA00022643"/>
    </source>
</evidence>
<dbReference type="GO" id="GO:0016491">
    <property type="term" value="F:oxidoreductase activity"/>
    <property type="evidence" value="ECO:0007669"/>
    <property type="project" value="UniProtKB-KW"/>
</dbReference>
<evidence type="ECO:0000313" key="5">
    <source>
        <dbReference type="EMBL" id="RJG08276.1"/>
    </source>
</evidence>
<evidence type="ECO:0000256" key="3">
    <source>
        <dbReference type="ARBA" id="ARBA00023002"/>
    </source>
</evidence>
<dbReference type="Gene3D" id="3.40.109.10">
    <property type="entry name" value="NADH Oxidase"/>
    <property type="match status" value="1"/>
</dbReference>
<feature type="domain" description="Nitroreductase" evidence="4">
    <location>
        <begin position="8"/>
        <end position="197"/>
    </location>
</feature>
<dbReference type="Proteomes" id="UP000284006">
    <property type="component" value="Unassembled WGS sequence"/>
</dbReference>
<protein>
    <submittedName>
        <fullName evidence="5">Nitroreductase</fullName>
    </submittedName>
</protein>
<evidence type="ECO:0000259" key="4">
    <source>
        <dbReference type="Pfam" id="PF00881"/>
    </source>
</evidence>